<dbReference type="CDD" id="cd18997">
    <property type="entry name" value="LGIC_ECD_nAChR"/>
    <property type="match status" value="1"/>
</dbReference>
<dbReference type="SUPFAM" id="SSF63712">
    <property type="entry name" value="Nicotinic receptor ligand binding domain-like"/>
    <property type="match status" value="1"/>
</dbReference>
<comment type="subcellular location">
    <subcellularLocation>
        <location evidence="1">Membrane</location>
        <topology evidence="1">Multi-pass membrane protein</topology>
    </subcellularLocation>
</comment>
<dbReference type="GO" id="GO:0016020">
    <property type="term" value="C:membrane"/>
    <property type="evidence" value="ECO:0007669"/>
    <property type="project" value="UniProtKB-SubCell"/>
</dbReference>
<dbReference type="InterPro" id="IPR006201">
    <property type="entry name" value="Neur_channel"/>
</dbReference>
<gene>
    <name evidence="10" type="ORF">ElyMa_003622900</name>
</gene>
<sequence length="517" mass="58896">MTTADPNEYRLVRDLMKGYDKRIRPSINYTDALNVTFGLALAQIIDVIWTDYSLRWDPAKYGGIKVLRLPHDEIWKPDIFLHNNADVSSYMSSLSSNLIVTQDGNVTWFSMFIFRSSCSINVRYFPFDAQNCSMHFASWSYDGFQLNLIRNTEKGDLSNYIPNSEWELISLMVARTVTEFSCCEEPYFDIHFHLIMKVTFRMSQSMSKENNMGERMHPCKRVCIYYGMTIFIVSFATAMTVFTLNIHHKGARGKAVPMIIKKICFDVLAKMFCMRVDTWDDKCADLVGTEFTPDCNGVPGGTSSYIRFKVNNQRETDLSSMELKQPHEMSHANRVEIPPLLECDHQVNGSLPRPLGVPGFRRSFAGFTSPNVAVAANNTSAPHSSSSSTASLGAELSSADLRQTRHQSSSQNPRRQKDQEQNPLPLPQLHQQQQQLLQLQQQQQAFEAYFSRVLQRVYQTIEQNDIRLAEKDKREGIKLEWQQVAQITDRLLLTCFVCVTLTITGVVLLVSPASVDV</sequence>
<accession>A0AAV4ESW8</accession>
<feature type="domain" description="Neurotransmitter-gated ion-channel ligand-binding" evidence="8">
    <location>
        <begin position="8"/>
        <end position="197"/>
    </location>
</feature>
<evidence type="ECO:0000256" key="3">
    <source>
        <dbReference type="ARBA" id="ARBA00022692"/>
    </source>
</evidence>
<dbReference type="InterPro" id="IPR036734">
    <property type="entry name" value="Neur_chan_lig-bd_sf"/>
</dbReference>
<evidence type="ECO:0000256" key="2">
    <source>
        <dbReference type="ARBA" id="ARBA00009237"/>
    </source>
</evidence>
<dbReference type="Pfam" id="PF02932">
    <property type="entry name" value="Neur_chan_memb"/>
    <property type="match status" value="1"/>
</dbReference>
<evidence type="ECO:0000256" key="5">
    <source>
        <dbReference type="ARBA" id="ARBA00023136"/>
    </source>
</evidence>
<reference evidence="10 11" key="1">
    <citation type="journal article" date="2021" name="Elife">
        <title>Chloroplast acquisition without the gene transfer in kleptoplastic sea slugs, Plakobranchus ocellatus.</title>
        <authorList>
            <person name="Maeda T."/>
            <person name="Takahashi S."/>
            <person name="Yoshida T."/>
            <person name="Shimamura S."/>
            <person name="Takaki Y."/>
            <person name="Nagai Y."/>
            <person name="Toyoda A."/>
            <person name="Suzuki Y."/>
            <person name="Arimoto A."/>
            <person name="Ishii H."/>
            <person name="Satoh N."/>
            <person name="Nishiyama T."/>
            <person name="Hasebe M."/>
            <person name="Maruyama T."/>
            <person name="Minagawa J."/>
            <person name="Obokata J."/>
            <person name="Shigenobu S."/>
        </authorList>
    </citation>
    <scope>NUCLEOTIDE SEQUENCE [LARGE SCALE GENOMIC DNA]</scope>
</reference>
<feature type="domain" description="Neurotransmitter-gated ion-channel transmembrane" evidence="9">
    <location>
        <begin position="225"/>
        <end position="505"/>
    </location>
</feature>
<keyword evidence="4 6" id="KW-1133">Transmembrane helix</keyword>
<evidence type="ECO:0000313" key="10">
    <source>
        <dbReference type="EMBL" id="GFR64093.1"/>
    </source>
</evidence>
<protein>
    <submittedName>
        <fullName evidence="10">Neuronal acetylcholine receptor subunit alpha-10-like</fullName>
    </submittedName>
</protein>
<feature type="transmembrane region" description="Helical" evidence="6">
    <location>
        <begin position="491"/>
        <end position="511"/>
    </location>
</feature>
<dbReference type="SUPFAM" id="SSF90112">
    <property type="entry name" value="Neurotransmitter-gated ion-channel transmembrane pore"/>
    <property type="match status" value="1"/>
</dbReference>
<dbReference type="PRINTS" id="PR00252">
    <property type="entry name" value="NRIONCHANNEL"/>
</dbReference>
<evidence type="ECO:0000256" key="4">
    <source>
        <dbReference type="ARBA" id="ARBA00022989"/>
    </source>
</evidence>
<dbReference type="InterPro" id="IPR036719">
    <property type="entry name" value="Neuro-gated_channel_TM_sf"/>
</dbReference>
<evidence type="ECO:0000259" key="9">
    <source>
        <dbReference type="Pfam" id="PF02932"/>
    </source>
</evidence>
<comment type="caution">
    <text evidence="10">The sequence shown here is derived from an EMBL/GenBank/DDBJ whole genome shotgun (WGS) entry which is preliminary data.</text>
</comment>
<dbReference type="PROSITE" id="PS00236">
    <property type="entry name" value="NEUROTR_ION_CHANNEL"/>
    <property type="match status" value="1"/>
</dbReference>
<evidence type="ECO:0000313" key="11">
    <source>
        <dbReference type="Proteomes" id="UP000762676"/>
    </source>
</evidence>
<keyword evidence="6" id="KW-0407">Ion channel</keyword>
<evidence type="ECO:0000256" key="6">
    <source>
        <dbReference type="RuleBase" id="RU000687"/>
    </source>
</evidence>
<keyword evidence="6" id="KW-0813">Transport</keyword>
<keyword evidence="5 6" id="KW-0472">Membrane</keyword>
<dbReference type="InterPro" id="IPR018000">
    <property type="entry name" value="Neurotransmitter_ion_chnl_CS"/>
</dbReference>
<evidence type="ECO:0000256" key="1">
    <source>
        <dbReference type="ARBA" id="ARBA00004141"/>
    </source>
</evidence>
<evidence type="ECO:0000259" key="8">
    <source>
        <dbReference type="Pfam" id="PF02931"/>
    </source>
</evidence>
<keyword evidence="3 6" id="KW-0812">Transmembrane</keyword>
<dbReference type="InterPro" id="IPR006202">
    <property type="entry name" value="Neur_chan_lig-bd"/>
</dbReference>
<dbReference type="Pfam" id="PF02931">
    <property type="entry name" value="Neur_chan_LBD"/>
    <property type="match status" value="1"/>
</dbReference>
<dbReference type="InterPro" id="IPR006029">
    <property type="entry name" value="Neurotrans-gated_channel_TM"/>
</dbReference>
<comment type="caution">
    <text evidence="6">Lacks conserved residue(s) required for the propagation of feature annotation.</text>
</comment>
<dbReference type="Proteomes" id="UP000762676">
    <property type="component" value="Unassembled WGS sequence"/>
</dbReference>
<dbReference type="EMBL" id="BMAT01007428">
    <property type="protein sequence ID" value="GFR64093.1"/>
    <property type="molecule type" value="Genomic_DNA"/>
</dbReference>
<keyword evidence="11" id="KW-1185">Reference proteome</keyword>
<dbReference type="PANTHER" id="PTHR18945">
    <property type="entry name" value="NEUROTRANSMITTER GATED ION CHANNEL"/>
    <property type="match status" value="1"/>
</dbReference>
<dbReference type="GO" id="GO:0004888">
    <property type="term" value="F:transmembrane signaling receptor activity"/>
    <property type="evidence" value="ECO:0007669"/>
    <property type="project" value="InterPro"/>
</dbReference>
<keyword evidence="10" id="KW-0675">Receptor</keyword>
<feature type="compositionally biased region" description="Low complexity" evidence="7">
    <location>
        <begin position="378"/>
        <end position="399"/>
    </location>
</feature>
<comment type="similarity">
    <text evidence="2">Belongs to the ligand-gated ion channel (TC 1.A.9) family. Acetylcholine receptor (TC 1.A.9.1) subfamily.</text>
</comment>
<organism evidence="10 11">
    <name type="scientific">Elysia marginata</name>
    <dbReference type="NCBI Taxonomy" id="1093978"/>
    <lineage>
        <taxon>Eukaryota</taxon>
        <taxon>Metazoa</taxon>
        <taxon>Spiralia</taxon>
        <taxon>Lophotrochozoa</taxon>
        <taxon>Mollusca</taxon>
        <taxon>Gastropoda</taxon>
        <taxon>Heterobranchia</taxon>
        <taxon>Euthyneura</taxon>
        <taxon>Panpulmonata</taxon>
        <taxon>Sacoglossa</taxon>
        <taxon>Placobranchoidea</taxon>
        <taxon>Plakobranchidae</taxon>
        <taxon>Elysia</taxon>
    </lineage>
</organism>
<feature type="transmembrane region" description="Helical" evidence="6">
    <location>
        <begin position="224"/>
        <end position="244"/>
    </location>
</feature>
<dbReference type="Gene3D" id="2.70.170.10">
    <property type="entry name" value="Neurotransmitter-gated ion-channel ligand-binding domain"/>
    <property type="match status" value="1"/>
</dbReference>
<dbReference type="GO" id="GO:0005230">
    <property type="term" value="F:extracellular ligand-gated monoatomic ion channel activity"/>
    <property type="evidence" value="ECO:0007669"/>
    <property type="project" value="InterPro"/>
</dbReference>
<dbReference type="FunFam" id="2.70.170.10:FF:000016">
    <property type="entry name" value="Nicotinic acetylcholine receptor subunit"/>
    <property type="match status" value="1"/>
</dbReference>
<dbReference type="AlphaFoldDB" id="A0AAV4ESW8"/>
<feature type="region of interest" description="Disordered" evidence="7">
    <location>
        <begin position="378"/>
        <end position="422"/>
    </location>
</feature>
<proteinExistence type="inferred from homology"/>
<keyword evidence="6" id="KW-0406">Ion transport</keyword>
<evidence type="ECO:0000256" key="7">
    <source>
        <dbReference type="SAM" id="MobiDB-lite"/>
    </source>
</evidence>
<name>A0AAV4ESW8_9GAST</name>